<dbReference type="InterPro" id="IPR042217">
    <property type="entry name" value="T4SS_VirB10/TrbI"/>
</dbReference>
<keyword evidence="6 7" id="KW-0472">Membrane</keyword>
<evidence type="ECO:0000256" key="6">
    <source>
        <dbReference type="ARBA" id="ARBA00023136"/>
    </source>
</evidence>
<keyword evidence="8" id="KW-0614">Plasmid</keyword>
<evidence type="ECO:0000313" key="9">
    <source>
        <dbReference type="Proteomes" id="UP000595070"/>
    </source>
</evidence>
<keyword evidence="5 7" id="KW-1133">Transmembrane helix</keyword>
<comment type="similarity">
    <text evidence="2">Belongs to the TrbI/VirB10 family.</text>
</comment>
<feature type="transmembrane region" description="Helical" evidence="7">
    <location>
        <begin position="30"/>
        <end position="49"/>
    </location>
</feature>
<dbReference type="Pfam" id="PF03743">
    <property type="entry name" value="TrbI"/>
    <property type="match status" value="1"/>
</dbReference>
<evidence type="ECO:0000256" key="7">
    <source>
        <dbReference type="SAM" id="Phobius"/>
    </source>
</evidence>
<accession>A0ABX6TUW3</accession>
<gene>
    <name evidence="8" type="ORF">IMC75_08355</name>
</gene>
<protein>
    <submittedName>
        <fullName evidence="8">Conjugal transfer protein TrbI/VirB10</fullName>
    </submittedName>
</protein>
<organism evidence="8 9">
    <name type="scientific">Campylobacter peloridis</name>
    <dbReference type="NCBI Taxonomy" id="488546"/>
    <lineage>
        <taxon>Bacteria</taxon>
        <taxon>Pseudomonadati</taxon>
        <taxon>Campylobacterota</taxon>
        <taxon>Epsilonproteobacteria</taxon>
        <taxon>Campylobacterales</taxon>
        <taxon>Campylobacteraceae</taxon>
        <taxon>Campylobacter</taxon>
    </lineage>
</organism>
<evidence type="ECO:0000256" key="4">
    <source>
        <dbReference type="ARBA" id="ARBA00022692"/>
    </source>
</evidence>
<keyword evidence="9" id="KW-1185">Reference proteome</keyword>
<comment type="subcellular location">
    <subcellularLocation>
        <location evidence="1">Cell membrane</location>
        <topology evidence="1">Single-pass membrane protein</topology>
    </subcellularLocation>
</comment>
<sequence>MSNQEKQELKDMDLQSELQAQSVNVKKIQIYVFFIACVFILLIFAYIFAKSFIGSSDDTANTQAKEVNKDIASSVKLKDFILPQKEEPVKEETKSFEEVLKEREQEKPVEVTPKENPFELVSKPLQPRIVKGAGLVVVSSSSDGGAFNAQENNTQESSNNIFNSKPMQGDNALLSNGSNDFIGDVFTPTSASVSQFDPNLLLSKGTYIGCSLKTRLVSTIKGGIACIVSNDVYSSNGNVLLIEKGSTITGSFSSGQLNDGMDRLFVIWQEIRTPNNIIIPVYSGATDELGASGIQGWVDHHYMKRFGSAILLSIIDDSLNILANQVINKKENSVDYTENSRETSREIANTALEKMINIQPTLYKNHGDLVGVYVNKDIDFSKVYQLKRKGFF</sequence>
<evidence type="ECO:0000313" key="8">
    <source>
        <dbReference type="EMBL" id="QOQ89781.1"/>
    </source>
</evidence>
<evidence type="ECO:0000256" key="3">
    <source>
        <dbReference type="ARBA" id="ARBA00022475"/>
    </source>
</evidence>
<dbReference type="NCBIfam" id="NF038091">
    <property type="entry name" value="T4SS_VirB10"/>
    <property type="match status" value="1"/>
</dbReference>
<keyword evidence="3" id="KW-1003">Cell membrane</keyword>
<evidence type="ECO:0000256" key="2">
    <source>
        <dbReference type="ARBA" id="ARBA00010265"/>
    </source>
</evidence>
<proteinExistence type="inferred from homology"/>
<evidence type="ECO:0000256" key="1">
    <source>
        <dbReference type="ARBA" id="ARBA00004162"/>
    </source>
</evidence>
<dbReference type="RefSeq" id="WP_044599630.1">
    <property type="nucleotide sequence ID" value="NZ_CP063080.1"/>
</dbReference>
<keyword evidence="4 7" id="KW-0812">Transmembrane</keyword>
<geneLocation type="plasmid" evidence="8 9">
    <name>pLMG-23910-1</name>
</geneLocation>
<dbReference type="Gene3D" id="2.40.128.260">
    <property type="entry name" value="Type IV secretion system, VirB10/TraB/TrbI"/>
    <property type="match status" value="2"/>
</dbReference>
<dbReference type="CDD" id="cd16429">
    <property type="entry name" value="VirB10"/>
    <property type="match status" value="1"/>
</dbReference>
<dbReference type="EMBL" id="CP063080">
    <property type="protein sequence ID" value="QOQ89781.1"/>
    <property type="molecule type" value="Genomic_DNA"/>
</dbReference>
<name>A0ABX6TUW3_9BACT</name>
<dbReference type="Proteomes" id="UP000595070">
    <property type="component" value="Plasmid pLMG-23910-1"/>
</dbReference>
<dbReference type="InterPro" id="IPR047695">
    <property type="entry name" value="T4SS_VirB10/PtlG"/>
</dbReference>
<reference evidence="8 9" key="1">
    <citation type="submission" date="2020-10" db="EMBL/GenBank/DDBJ databases">
        <title>Campylobacter and Helicobacter PacBio genomes.</title>
        <authorList>
            <person name="Lane C."/>
        </authorList>
    </citation>
    <scope>NUCLEOTIDE SEQUENCE [LARGE SCALE GENOMIC DNA]</scope>
    <source>
        <strain evidence="8 9">2016D-0074</strain>
        <plasmid evidence="8 9">pLMG-23910-1</plasmid>
    </source>
</reference>
<dbReference type="InterPro" id="IPR005498">
    <property type="entry name" value="T4SS_VirB10/TraB/TrbI"/>
</dbReference>
<evidence type="ECO:0000256" key="5">
    <source>
        <dbReference type="ARBA" id="ARBA00022989"/>
    </source>
</evidence>